<evidence type="ECO:0000256" key="1">
    <source>
        <dbReference type="SAM" id="MobiDB-lite"/>
    </source>
</evidence>
<accession>A0A3N4ZQI4</accession>
<dbReference type="EMBL" id="RKRA01000001">
    <property type="protein sequence ID" value="RPF27858.1"/>
    <property type="molecule type" value="Genomic_DNA"/>
</dbReference>
<comment type="caution">
    <text evidence="2">The sequence shown here is derived from an EMBL/GenBank/DDBJ whole genome shotgun (WGS) entry which is preliminary data.</text>
</comment>
<feature type="compositionally biased region" description="Gly residues" evidence="1">
    <location>
        <begin position="51"/>
        <end position="62"/>
    </location>
</feature>
<dbReference type="Proteomes" id="UP000280726">
    <property type="component" value="Unassembled WGS sequence"/>
</dbReference>
<evidence type="ECO:0000313" key="3">
    <source>
        <dbReference type="Proteomes" id="UP000280726"/>
    </source>
</evidence>
<organism evidence="2 3">
    <name type="scientific">Georgenia muralis</name>
    <dbReference type="NCBI Taxonomy" id="154117"/>
    <lineage>
        <taxon>Bacteria</taxon>
        <taxon>Bacillati</taxon>
        <taxon>Actinomycetota</taxon>
        <taxon>Actinomycetes</taxon>
        <taxon>Micrococcales</taxon>
        <taxon>Bogoriellaceae</taxon>
        <taxon>Georgenia</taxon>
    </lineage>
</organism>
<proteinExistence type="predicted"/>
<keyword evidence="3" id="KW-1185">Reference proteome</keyword>
<protein>
    <submittedName>
        <fullName evidence="2">Uncharacterized protein</fullName>
    </submittedName>
</protein>
<feature type="region of interest" description="Disordered" evidence="1">
    <location>
        <begin position="1"/>
        <end position="62"/>
    </location>
</feature>
<reference evidence="2 3" key="1">
    <citation type="submission" date="2018-11" db="EMBL/GenBank/DDBJ databases">
        <title>Sequencing the genomes of 1000 actinobacteria strains.</title>
        <authorList>
            <person name="Klenk H.-P."/>
        </authorList>
    </citation>
    <scope>NUCLEOTIDE SEQUENCE [LARGE SCALE GENOMIC DNA]</scope>
    <source>
        <strain evidence="2 3">DSM 14418</strain>
    </source>
</reference>
<sequence>MSENTTGGCGCGCGGHAEKAQTTTEVRRDLGLKAARPGEGTSPAELAGHGAHAGGGCACGRH</sequence>
<dbReference type="RefSeq" id="WP_123917701.1">
    <property type="nucleotide sequence ID" value="NZ_RKRA01000001.1"/>
</dbReference>
<evidence type="ECO:0000313" key="2">
    <source>
        <dbReference type="EMBL" id="RPF27858.1"/>
    </source>
</evidence>
<gene>
    <name evidence="2" type="ORF">EDD32_2360</name>
</gene>
<name>A0A3N4ZQI4_9MICO</name>
<dbReference type="AlphaFoldDB" id="A0A3N4ZQI4"/>